<feature type="domain" description="O-antigen ligase-related" evidence="6">
    <location>
        <begin position="257"/>
        <end position="386"/>
    </location>
</feature>
<sequence>MSAVASSALRWMPLLAGLLFGALFMIGGLPVLVLGLVAVLVLVSVLAKPLRGLLAFCVVAPFIPWTTVTLGIRMTVSEALLALTWAGVAWQWLMGRLPQLQRGPTERAMGWLILWSLVPLVVGQLTVHGVEGNGPVNWVRWLLNLSTLFLVPLLTPRPEQRRQMMDCLIVGFAAMLALSLFYFLRTPDARVMIPVLASLKYAHPEAIQDIFSANYTRMASPWVHPNSTGGALLLGVPLAFFYGITQTGWRRALGMAVTLAGAAGIVFSGSRGALLCMAALVVWLAWRRAPGAGRTLLIGGVLAAVMLIAYPPAQERLFSLFQGSKDASTSVRFDEYRNFHRAVERYPLGLGFKVDPPPPGTDLFGISNLWLNYMYKLGAPAMLLFIAVTVAWWREVRQLGDLARMNTDNALRVGSVGAMLAALLTGFIDHYFSFTQVLLALFWLTMAISLQQSRPLPPPPAPPRPTP</sequence>
<dbReference type="Pfam" id="PF04932">
    <property type="entry name" value="Wzy_C"/>
    <property type="match status" value="1"/>
</dbReference>
<evidence type="ECO:0000256" key="3">
    <source>
        <dbReference type="ARBA" id="ARBA00022989"/>
    </source>
</evidence>
<dbReference type="GO" id="GO:0016874">
    <property type="term" value="F:ligase activity"/>
    <property type="evidence" value="ECO:0007669"/>
    <property type="project" value="UniProtKB-KW"/>
</dbReference>
<accession>A0A4R6QZX8</accession>
<dbReference type="InterPro" id="IPR051533">
    <property type="entry name" value="WaaL-like"/>
</dbReference>
<feature type="transmembrane region" description="Helical" evidence="5">
    <location>
        <begin position="256"/>
        <end position="286"/>
    </location>
</feature>
<gene>
    <name evidence="7" type="ORF">EV672_1197</name>
</gene>
<dbReference type="AlphaFoldDB" id="A0A4R6QZX8"/>
<dbReference type="Proteomes" id="UP000294593">
    <property type="component" value="Unassembled WGS sequence"/>
</dbReference>
<dbReference type="InterPro" id="IPR007016">
    <property type="entry name" value="O-antigen_ligase-rel_domated"/>
</dbReference>
<comment type="caution">
    <text evidence="7">The sequence shown here is derived from an EMBL/GenBank/DDBJ whole genome shotgun (WGS) entry which is preliminary data.</text>
</comment>
<dbReference type="PANTHER" id="PTHR37422:SF23">
    <property type="entry name" value="TEICHURONIC ACID BIOSYNTHESIS PROTEIN TUAE"/>
    <property type="match status" value="1"/>
</dbReference>
<evidence type="ECO:0000256" key="5">
    <source>
        <dbReference type="SAM" id="Phobius"/>
    </source>
</evidence>
<keyword evidence="3 5" id="KW-1133">Transmembrane helix</keyword>
<feature type="transmembrane region" description="Helical" evidence="5">
    <location>
        <begin position="413"/>
        <end position="444"/>
    </location>
</feature>
<feature type="transmembrane region" description="Helical" evidence="5">
    <location>
        <begin position="79"/>
        <end position="97"/>
    </location>
</feature>
<keyword evidence="2 5" id="KW-0812">Transmembrane</keyword>
<dbReference type="GO" id="GO:0016020">
    <property type="term" value="C:membrane"/>
    <property type="evidence" value="ECO:0007669"/>
    <property type="project" value="UniProtKB-SubCell"/>
</dbReference>
<feature type="transmembrane region" description="Helical" evidence="5">
    <location>
        <begin position="53"/>
        <end position="73"/>
    </location>
</feature>
<evidence type="ECO:0000256" key="2">
    <source>
        <dbReference type="ARBA" id="ARBA00022692"/>
    </source>
</evidence>
<keyword evidence="8" id="KW-1185">Reference proteome</keyword>
<evidence type="ECO:0000313" key="8">
    <source>
        <dbReference type="Proteomes" id="UP000294593"/>
    </source>
</evidence>
<keyword evidence="7" id="KW-0436">Ligase</keyword>
<keyword evidence="4 5" id="KW-0472">Membrane</keyword>
<dbReference type="PANTHER" id="PTHR37422">
    <property type="entry name" value="TEICHURONIC ACID BIOSYNTHESIS PROTEIN TUAE"/>
    <property type="match status" value="1"/>
</dbReference>
<proteinExistence type="predicted"/>
<feature type="transmembrane region" description="Helical" evidence="5">
    <location>
        <begin position="292"/>
        <end position="310"/>
    </location>
</feature>
<feature type="transmembrane region" description="Helical" evidence="5">
    <location>
        <begin position="167"/>
        <end position="184"/>
    </location>
</feature>
<feature type="transmembrane region" description="Helical" evidence="5">
    <location>
        <begin position="373"/>
        <end position="393"/>
    </location>
</feature>
<evidence type="ECO:0000256" key="1">
    <source>
        <dbReference type="ARBA" id="ARBA00004141"/>
    </source>
</evidence>
<comment type="subcellular location">
    <subcellularLocation>
        <location evidence="1">Membrane</location>
        <topology evidence="1">Multi-pass membrane protein</topology>
    </subcellularLocation>
</comment>
<dbReference type="RefSeq" id="WP_208110808.1">
    <property type="nucleotide sequence ID" value="NZ_SNXW01000019.1"/>
</dbReference>
<feature type="transmembrane region" description="Helical" evidence="5">
    <location>
        <begin position="109"/>
        <end position="126"/>
    </location>
</feature>
<evidence type="ECO:0000256" key="4">
    <source>
        <dbReference type="ARBA" id="ARBA00023136"/>
    </source>
</evidence>
<reference evidence="7 8" key="1">
    <citation type="submission" date="2019-03" db="EMBL/GenBank/DDBJ databases">
        <title>Genomic Encyclopedia of Type Strains, Phase IV (KMG-IV): sequencing the most valuable type-strain genomes for metagenomic binning, comparative biology and taxonomic classification.</title>
        <authorList>
            <person name="Goeker M."/>
        </authorList>
    </citation>
    <scope>NUCLEOTIDE SEQUENCE [LARGE SCALE GENOMIC DNA]</scope>
    <source>
        <strain evidence="7 8">DSM 11901</strain>
    </source>
</reference>
<dbReference type="EMBL" id="SNXW01000019">
    <property type="protein sequence ID" value="TDP78687.1"/>
    <property type="molecule type" value="Genomic_DNA"/>
</dbReference>
<feature type="transmembrane region" description="Helical" evidence="5">
    <location>
        <begin position="20"/>
        <end position="46"/>
    </location>
</feature>
<protein>
    <submittedName>
        <fullName evidence="7">O-antigen ligase-like membrane protein</fullName>
    </submittedName>
</protein>
<evidence type="ECO:0000313" key="7">
    <source>
        <dbReference type="EMBL" id="TDP78687.1"/>
    </source>
</evidence>
<name>A0A4R6QZX8_9BURK</name>
<evidence type="ECO:0000259" key="6">
    <source>
        <dbReference type="Pfam" id="PF04932"/>
    </source>
</evidence>
<organism evidence="7 8">
    <name type="scientific">Aquabacterium commune</name>
    <dbReference type="NCBI Taxonomy" id="70586"/>
    <lineage>
        <taxon>Bacteria</taxon>
        <taxon>Pseudomonadati</taxon>
        <taxon>Pseudomonadota</taxon>
        <taxon>Betaproteobacteria</taxon>
        <taxon>Burkholderiales</taxon>
        <taxon>Aquabacterium</taxon>
    </lineage>
</organism>
<feature type="transmembrane region" description="Helical" evidence="5">
    <location>
        <begin position="227"/>
        <end position="244"/>
    </location>
</feature>